<dbReference type="EC" id="3.1.1.-" evidence="3"/>
<comment type="similarity">
    <text evidence="1 3">Belongs to the type-B carboxylesterase/lipase family.</text>
</comment>
<feature type="domain" description="Carboxylesterase type B" evidence="4">
    <location>
        <begin position="22"/>
        <end position="495"/>
    </location>
</feature>
<evidence type="ECO:0000313" key="6">
    <source>
        <dbReference type="Proteomes" id="UP000507470"/>
    </source>
</evidence>
<proteinExistence type="inferred from homology"/>
<keyword evidence="6" id="KW-1185">Reference proteome</keyword>
<dbReference type="Gene3D" id="3.40.50.1820">
    <property type="entry name" value="alpha/beta hydrolase"/>
    <property type="match status" value="1"/>
</dbReference>
<dbReference type="InterPro" id="IPR019826">
    <property type="entry name" value="Carboxylesterase_B_AS"/>
</dbReference>
<protein>
    <recommendedName>
        <fullName evidence="3">Carboxylic ester hydrolase</fullName>
        <ecNumber evidence="3">3.1.1.-</ecNumber>
    </recommendedName>
</protein>
<keyword evidence="2 3" id="KW-0378">Hydrolase</keyword>
<dbReference type="InterPro" id="IPR029058">
    <property type="entry name" value="AB_hydrolase_fold"/>
</dbReference>
<evidence type="ECO:0000313" key="5">
    <source>
        <dbReference type="EMBL" id="CAC5415633.1"/>
    </source>
</evidence>
<name>A0A6J8E6H8_MYTCO</name>
<dbReference type="InterPro" id="IPR002018">
    <property type="entry name" value="CarbesteraseB"/>
</dbReference>
<dbReference type="PANTHER" id="PTHR11559">
    <property type="entry name" value="CARBOXYLESTERASE"/>
    <property type="match status" value="1"/>
</dbReference>
<reference evidence="5 6" key="1">
    <citation type="submission" date="2020-06" db="EMBL/GenBank/DDBJ databases">
        <authorList>
            <person name="Li R."/>
            <person name="Bekaert M."/>
        </authorList>
    </citation>
    <scope>NUCLEOTIDE SEQUENCE [LARGE SCALE GENOMIC DNA]</scope>
    <source>
        <strain evidence="6">wild</strain>
    </source>
</reference>
<dbReference type="InterPro" id="IPR050309">
    <property type="entry name" value="Type-B_Carboxylest/Lipase"/>
</dbReference>
<sequence>MLVLLVLLFRLAQSDNTVTFLTGLGKITGLSSTVNINNVSYNYHVFKRVPFAKPPIGDLRFKEPVPHGMWSGTLNATTFGPSCMQPPINDPTVIPDVSEDCLFLNIYTPESSITSVKKSVMIWIHGGGYNFGQGMGYPGEYMSVLGDVIIVTINYRLGVFGFFSTTDDVAPGNYGLWDQKLAIKWVHDNIDSFGGDQKSITIFGESAGGWSVGLQILNPTNKGLFQRAIAQSGIGNSLVALSPVARSTAVRIANALNCSDSLSDITMECLRNRTATELSKASFKAANQQLALYEFSFIIAYAPVIDGRFLTDHPVKMMNSLNGSSIDFFRSLDVIIGACEGEGSLLMGNLFSKHYNISAGIPSSYLCDHILPSFPVQFYNNNTRIVSAVCKKYKTTESIEQQSMQAINFYGDAFFYSPAIQSLNVHSRGNHITKTFQYMIQRLINDQSNMVPWFKEAGHGYEVIYLFPWKPLASTEAKELSKILILYWTNFAKTGYVL</sequence>
<dbReference type="PROSITE" id="PS00122">
    <property type="entry name" value="CARBOXYLESTERASE_B_1"/>
    <property type="match status" value="1"/>
</dbReference>
<dbReference type="OrthoDB" id="408631at2759"/>
<evidence type="ECO:0000256" key="3">
    <source>
        <dbReference type="RuleBase" id="RU361235"/>
    </source>
</evidence>
<dbReference type="SUPFAM" id="SSF53474">
    <property type="entry name" value="alpha/beta-Hydrolases"/>
    <property type="match status" value="1"/>
</dbReference>
<organism evidence="5 6">
    <name type="scientific">Mytilus coruscus</name>
    <name type="common">Sea mussel</name>
    <dbReference type="NCBI Taxonomy" id="42192"/>
    <lineage>
        <taxon>Eukaryota</taxon>
        <taxon>Metazoa</taxon>
        <taxon>Spiralia</taxon>
        <taxon>Lophotrochozoa</taxon>
        <taxon>Mollusca</taxon>
        <taxon>Bivalvia</taxon>
        <taxon>Autobranchia</taxon>
        <taxon>Pteriomorphia</taxon>
        <taxon>Mytilida</taxon>
        <taxon>Mytiloidea</taxon>
        <taxon>Mytilidae</taxon>
        <taxon>Mytilinae</taxon>
        <taxon>Mytilus</taxon>
    </lineage>
</organism>
<dbReference type="EMBL" id="CACVKT020008451">
    <property type="protein sequence ID" value="CAC5415633.1"/>
    <property type="molecule type" value="Genomic_DNA"/>
</dbReference>
<dbReference type="PROSITE" id="PS00941">
    <property type="entry name" value="CARBOXYLESTERASE_B_2"/>
    <property type="match status" value="1"/>
</dbReference>
<dbReference type="AlphaFoldDB" id="A0A6J8E6H8"/>
<dbReference type="GO" id="GO:0016787">
    <property type="term" value="F:hydrolase activity"/>
    <property type="evidence" value="ECO:0007669"/>
    <property type="project" value="UniProtKB-KW"/>
</dbReference>
<evidence type="ECO:0000256" key="1">
    <source>
        <dbReference type="ARBA" id="ARBA00005964"/>
    </source>
</evidence>
<dbReference type="Pfam" id="PF00135">
    <property type="entry name" value="COesterase"/>
    <property type="match status" value="1"/>
</dbReference>
<dbReference type="Proteomes" id="UP000507470">
    <property type="component" value="Unassembled WGS sequence"/>
</dbReference>
<accession>A0A6J8E6H8</accession>
<gene>
    <name evidence="5" type="ORF">MCOR_48320</name>
</gene>
<dbReference type="InterPro" id="IPR019819">
    <property type="entry name" value="Carboxylesterase_B_CS"/>
</dbReference>
<evidence type="ECO:0000259" key="4">
    <source>
        <dbReference type="Pfam" id="PF00135"/>
    </source>
</evidence>
<evidence type="ECO:0000256" key="2">
    <source>
        <dbReference type="ARBA" id="ARBA00022801"/>
    </source>
</evidence>